<comment type="caution">
    <text evidence="1">The sequence shown here is derived from an EMBL/GenBank/DDBJ whole genome shotgun (WGS) entry which is preliminary data.</text>
</comment>
<keyword evidence="2" id="KW-1185">Reference proteome</keyword>
<evidence type="ECO:0000313" key="2">
    <source>
        <dbReference type="Proteomes" id="UP000077684"/>
    </source>
</evidence>
<gene>
    <name evidence="1" type="ORF">A4X06_0g8319</name>
</gene>
<accession>A0A8X7STD3</accession>
<reference evidence="1" key="1">
    <citation type="submission" date="2016-04" db="EMBL/GenBank/DDBJ databases">
        <authorList>
            <person name="Nguyen H.D."/>
            <person name="Samba Siva P."/>
            <person name="Cullis J."/>
            <person name="Levesque C.A."/>
            <person name="Hambleton S."/>
        </authorList>
    </citation>
    <scope>NUCLEOTIDE SEQUENCE</scope>
    <source>
        <strain evidence="1">DAOMC 236426</strain>
    </source>
</reference>
<sequence length="238" mass="26964">MTDTHDADTRAAGNMAKLTSSNWSHWHPLLLLILRGRDLLDTIDPAAVPNEDEDAGPVNPLAVEMFRRCQDQTAYIIGFSCSPSMQAKVIKKHSPIEMLEVAKKECLSGSYANTARFLKQLIDLGSEPKEDMREHIGKFDTIFSNLNAVGYPLTEKAKVGVTQSRRSSGRAIHERAWRDCWSGRRVRIGSWGTVDSPRLPVDGIAVSCASHFRRWNHPDQKRKKARRFVLLRCSPRRW</sequence>
<evidence type="ECO:0000313" key="1">
    <source>
        <dbReference type="EMBL" id="KAE8239351.1"/>
    </source>
</evidence>
<protein>
    <submittedName>
        <fullName evidence="1">Uncharacterized protein</fullName>
    </submittedName>
</protein>
<dbReference type="Proteomes" id="UP000077684">
    <property type="component" value="Unassembled WGS sequence"/>
</dbReference>
<reference evidence="1" key="2">
    <citation type="journal article" date="2019" name="IMA Fungus">
        <title>Genome sequencing and comparison of five Tilletia species to identify candidate genes for the detection of regulated species infecting wheat.</title>
        <authorList>
            <person name="Nguyen H.D.T."/>
            <person name="Sultana T."/>
            <person name="Kesanakurti P."/>
            <person name="Hambleton S."/>
        </authorList>
    </citation>
    <scope>NUCLEOTIDE SEQUENCE</scope>
    <source>
        <strain evidence="1">DAOMC 236426</strain>
    </source>
</reference>
<name>A0A8X7STD3_9BASI</name>
<dbReference type="AlphaFoldDB" id="A0A8X7STD3"/>
<dbReference type="EMBL" id="LWDE02001763">
    <property type="protein sequence ID" value="KAE8239351.1"/>
    <property type="molecule type" value="Genomic_DNA"/>
</dbReference>
<organism evidence="1 2">
    <name type="scientific">Tilletia controversa</name>
    <name type="common">dwarf bunt fungus</name>
    <dbReference type="NCBI Taxonomy" id="13291"/>
    <lineage>
        <taxon>Eukaryota</taxon>
        <taxon>Fungi</taxon>
        <taxon>Dikarya</taxon>
        <taxon>Basidiomycota</taxon>
        <taxon>Ustilaginomycotina</taxon>
        <taxon>Exobasidiomycetes</taxon>
        <taxon>Tilletiales</taxon>
        <taxon>Tilletiaceae</taxon>
        <taxon>Tilletia</taxon>
    </lineage>
</organism>
<proteinExistence type="predicted"/>